<dbReference type="EMBL" id="BPLQ01010387">
    <property type="protein sequence ID" value="GIY50423.1"/>
    <property type="molecule type" value="Genomic_DNA"/>
</dbReference>
<evidence type="ECO:0000313" key="2">
    <source>
        <dbReference type="EMBL" id="GIY50423.1"/>
    </source>
</evidence>
<accession>A0AAV4TVN1</accession>
<comment type="caution">
    <text evidence="2">The sequence shown here is derived from an EMBL/GenBank/DDBJ whole genome shotgun (WGS) entry which is preliminary data.</text>
</comment>
<evidence type="ECO:0000256" key="1">
    <source>
        <dbReference type="SAM" id="MobiDB-lite"/>
    </source>
</evidence>
<name>A0AAV4TVN1_9ARAC</name>
<organism evidence="2 3">
    <name type="scientific">Caerostris darwini</name>
    <dbReference type="NCBI Taxonomy" id="1538125"/>
    <lineage>
        <taxon>Eukaryota</taxon>
        <taxon>Metazoa</taxon>
        <taxon>Ecdysozoa</taxon>
        <taxon>Arthropoda</taxon>
        <taxon>Chelicerata</taxon>
        <taxon>Arachnida</taxon>
        <taxon>Araneae</taxon>
        <taxon>Araneomorphae</taxon>
        <taxon>Entelegynae</taxon>
        <taxon>Araneoidea</taxon>
        <taxon>Araneidae</taxon>
        <taxon>Caerostris</taxon>
    </lineage>
</organism>
<dbReference type="Proteomes" id="UP001054837">
    <property type="component" value="Unassembled WGS sequence"/>
</dbReference>
<protein>
    <submittedName>
        <fullName evidence="2">Uncharacterized protein</fullName>
    </submittedName>
</protein>
<sequence>MTVLSTACAKSHLSSFHGRIPHWVAFVFWNAGQEFNSISRLCFCVQEIFLRENSGMEKSSSPSSPEKRMESGVRVANDPTSVDVRNGSKYNQYIMIVLYPLRVLNHIFPSFRGRIPHWVAFVFWNAGRNLSQYLDCAFASRKFFWEKIREWKNQVPLSSPSSPEKRMESGVRVA</sequence>
<dbReference type="AlphaFoldDB" id="A0AAV4TVN1"/>
<evidence type="ECO:0000313" key="3">
    <source>
        <dbReference type="Proteomes" id="UP001054837"/>
    </source>
</evidence>
<keyword evidence="3" id="KW-1185">Reference proteome</keyword>
<feature type="region of interest" description="Disordered" evidence="1">
    <location>
        <begin position="55"/>
        <end position="74"/>
    </location>
</feature>
<feature type="compositionally biased region" description="Basic and acidic residues" evidence="1">
    <location>
        <begin position="163"/>
        <end position="174"/>
    </location>
</feature>
<proteinExistence type="predicted"/>
<gene>
    <name evidence="2" type="ORF">CDAR_454621</name>
</gene>
<feature type="region of interest" description="Disordered" evidence="1">
    <location>
        <begin position="155"/>
        <end position="174"/>
    </location>
</feature>
<reference evidence="2 3" key="1">
    <citation type="submission" date="2021-06" db="EMBL/GenBank/DDBJ databases">
        <title>Caerostris darwini draft genome.</title>
        <authorList>
            <person name="Kono N."/>
            <person name="Arakawa K."/>
        </authorList>
    </citation>
    <scope>NUCLEOTIDE SEQUENCE [LARGE SCALE GENOMIC DNA]</scope>
</reference>